<organism evidence="4 5">
    <name type="scientific">Oikopleura dioica</name>
    <name type="common">Tunicate</name>
    <dbReference type="NCBI Taxonomy" id="34765"/>
    <lineage>
        <taxon>Eukaryota</taxon>
        <taxon>Metazoa</taxon>
        <taxon>Chordata</taxon>
        <taxon>Tunicata</taxon>
        <taxon>Appendicularia</taxon>
        <taxon>Copelata</taxon>
        <taxon>Oikopleuridae</taxon>
        <taxon>Oikopleura</taxon>
    </lineage>
</organism>
<evidence type="ECO:0000313" key="4">
    <source>
        <dbReference type="EMBL" id="CBY07762.1"/>
    </source>
</evidence>
<dbReference type="GO" id="GO:0035556">
    <property type="term" value="P:intracellular signal transduction"/>
    <property type="evidence" value="ECO:0007669"/>
    <property type="project" value="InterPro"/>
</dbReference>
<reference evidence="4 5" key="1">
    <citation type="journal article" date="2010" name="Science">
        <title>Plasticity of animal genome architecture unmasked by rapid evolution of a pelagic tunicate.</title>
        <authorList>
            <person name="Denoeud F."/>
            <person name="Henriet S."/>
            <person name="Mungpakdee S."/>
            <person name="Aury J.M."/>
            <person name="Da Silva C."/>
            <person name="Brinkmann H."/>
            <person name="Mikhaleva J."/>
            <person name="Olsen L.C."/>
            <person name="Jubin C."/>
            <person name="Canestro C."/>
            <person name="Bouquet J.M."/>
            <person name="Danks G."/>
            <person name="Poulain J."/>
            <person name="Campsteijn C."/>
            <person name="Adamski M."/>
            <person name="Cross I."/>
            <person name="Yadetie F."/>
            <person name="Muffato M."/>
            <person name="Louis A."/>
            <person name="Butcher S."/>
            <person name="Tsagkogeorga G."/>
            <person name="Konrad A."/>
            <person name="Singh S."/>
            <person name="Jensen M.F."/>
            <person name="Cong E.H."/>
            <person name="Eikeseth-Otteraa H."/>
            <person name="Noel B."/>
            <person name="Anthouard V."/>
            <person name="Porcel B.M."/>
            <person name="Kachouri-Lafond R."/>
            <person name="Nishino A."/>
            <person name="Ugolini M."/>
            <person name="Chourrout P."/>
            <person name="Nishida H."/>
            <person name="Aasland R."/>
            <person name="Huzurbazar S."/>
            <person name="Westhof E."/>
            <person name="Delsuc F."/>
            <person name="Lehrach H."/>
            <person name="Reinhardt R."/>
            <person name="Weissenbach J."/>
            <person name="Roy S.W."/>
            <person name="Artiguenave F."/>
            <person name="Postlethwait J.H."/>
            <person name="Manak J.R."/>
            <person name="Thompson E.M."/>
            <person name="Jaillon O."/>
            <person name="Du Pasquier L."/>
            <person name="Boudinot P."/>
            <person name="Liberles D.A."/>
            <person name="Volff J.N."/>
            <person name="Philippe H."/>
            <person name="Lenhard B."/>
            <person name="Roest Crollius H."/>
            <person name="Wincker P."/>
            <person name="Chourrout D."/>
        </authorList>
    </citation>
    <scope>NUCLEOTIDE SEQUENCE [LARGE SCALE GENOMIC DNA]</scope>
</reference>
<dbReference type="InterPro" id="IPR007940">
    <property type="entry name" value="SH3BP5"/>
</dbReference>
<accession>E4X6P2</accession>
<dbReference type="Proteomes" id="UP000001307">
    <property type="component" value="Unassembled WGS sequence"/>
</dbReference>
<dbReference type="InParanoid" id="E4X6P2"/>
<keyword evidence="2 3" id="KW-0175">Coiled coil</keyword>
<evidence type="ECO:0000313" key="5">
    <source>
        <dbReference type="Proteomes" id="UP000001307"/>
    </source>
</evidence>
<comment type="similarity">
    <text evidence="1">Belongs to the SH3BP5 family.</text>
</comment>
<protein>
    <submittedName>
        <fullName evidence="4">Uncharacterized protein</fullName>
    </submittedName>
</protein>
<dbReference type="Pfam" id="PF05276">
    <property type="entry name" value="SH3BP5"/>
    <property type="match status" value="1"/>
</dbReference>
<evidence type="ECO:0000256" key="3">
    <source>
        <dbReference type="SAM" id="Coils"/>
    </source>
</evidence>
<feature type="coiled-coil region" evidence="3">
    <location>
        <begin position="39"/>
        <end position="66"/>
    </location>
</feature>
<dbReference type="EMBL" id="FN653027">
    <property type="protein sequence ID" value="CBY07762.1"/>
    <property type="molecule type" value="Genomic_DNA"/>
</dbReference>
<gene>
    <name evidence="4" type="ORF">GSOID_T00003113001</name>
</gene>
<keyword evidence="5" id="KW-1185">Reference proteome</keyword>
<evidence type="ECO:0000256" key="2">
    <source>
        <dbReference type="ARBA" id="ARBA00023054"/>
    </source>
</evidence>
<feature type="coiled-coil region" evidence="3">
    <location>
        <begin position="132"/>
        <end position="159"/>
    </location>
</feature>
<name>E4X6P2_OIKDI</name>
<evidence type="ECO:0000256" key="1">
    <source>
        <dbReference type="ARBA" id="ARBA00007796"/>
    </source>
</evidence>
<dbReference type="AlphaFoldDB" id="E4X6P2"/>
<proteinExistence type="inferred from homology"/>
<dbReference type="OrthoDB" id="446789at2759"/>
<sequence length="227" mass="26022">MDGTKPKELNCKDIYREINEEFTPPSSNLNNLDAANYLNSELLQQIELLQVENQQLQDENGRLNFELSTFSKLPSVDSGYPRTHEFAPSSIAEHTLGEDTLGEDGSSNFSESHRINPYRIDHHNVTSDLARVQHCQQKINSLEREAEEARTQNRALMTEFSGKLKQKSRALGSFLDRTRPYFEARKKSARTRSHAEKLSNDYHQTILMLKNARDVVKQRVSLELSIS</sequence>